<protein>
    <submittedName>
        <fullName evidence="1">Uncharacterized protein</fullName>
    </submittedName>
</protein>
<sequence length="188" mass="20602">MEKITKAFLQACLEAGATHKDIAAITGLGRGQVYELLRHHGLSRGRRGGPRKLPPVAEIVVRLEAGEHPKTIAAAHGVTTTAVYRACERAGIEVRDHFRFPRERGAHRKLPVVREIVRRIEAGEHPRDIAAEAGVTASAVHTALQREGLTARAIREGRHLERSRRKGRFGFPDYVFGLKPGHGLGGAK</sequence>
<gene>
    <name evidence="1" type="ORF">JEQ47_07255</name>
</gene>
<evidence type="ECO:0000313" key="2">
    <source>
        <dbReference type="Proteomes" id="UP000602124"/>
    </source>
</evidence>
<dbReference type="AlphaFoldDB" id="A0A934IWY1"/>
<accession>A0A934IWY1</accession>
<reference evidence="1" key="1">
    <citation type="submission" date="2020-12" db="EMBL/GenBank/DDBJ databases">
        <title>Devosia sp. MSA67 isolated from Mo River.</title>
        <authorList>
            <person name="Ma F."/>
            <person name="Zi Z."/>
        </authorList>
    </citation>
    <scope>NUCLEOTIDE SEQUENCE</scope>
    <source>
        <strain evidence="1">MSA67</strain>
    </source>
</reference>
<dbReference type="EMBL" id="JAEKMH010000001">
    <property type="protein sequence ID" value="MBJ3784510.1"/>
    <property type="molecule type" value="Genomic_DNA"/>
</dbReference>
<proteinExistence type="predicted"/>
<dbReference type="Proteomes" id="UP000602124">
    <property type="component" value="Unassembled WGS sequence"/>
</dbReference>
<comment type="caution">
    <text evidence="1">The sequence shown here is derived from an EMBL/GenBank/DDBJ whole genome shotgun (WGS) entry which is preliminary data.</text>
</comment>
<evidence type="ECO:0000313" key="1">
    <source>
        <dbReference type="EMBL" id="MBJ3784510.1"/>
    </source>
</evidence>
<keyword evidence="2" id="KW-1185">Reference proteome</keyword>
<organism evidence="1 2">
    <name type="scientific">Devosia sediminis</name>
    <dbReference type="NCBI Taxonomy" id="2798801"/>
    <lineage>
        <taxon>Bacteria</taxon>
        <taxon>Pseudomonadati</taxon>
        <taxon>Pseudomonadota</taxon>
        <taxon>Alphaproteobacteria</taxon>
        <taxon>Hyphomicrobiales</taxon>
        <taxon>Devosiaceae</taxon>
        <taxon>Devosia</taxon>
    </lineage>
</organism>
<name>A0A934IWY1_9HYPH</name>
<dbReference type="RefSeq" id="WP_198875665.1">
    <property type="nucleotide sequence ID" value="NZ_JAEKMH010000001.1"/>
</dbReference>